<dbReference type="AlphaFoldDB" id="A0A562N7W6"/>
<accession>A0A562N7W6</accession>
<gene>
    <name evidence="1" type="ORF">IQ24_03831</name>
</gene>
<evidence type="ECO:0000313" key="2">
    <source>
        <dbReference type="Proteomes" id="UP000316225"/>
    </source>
</evidence>
<sequence>MLGPKDKRGYPDRKIDCEAALEHEFLGLIRSAEMAGWSRQEAYEAVMSLCQNSALGDLHFDALEVALEEARLRREQ</sequence>
<dbReference type="OrthoDB" id="7774794at2"/>
<organism evidence="1 2">
    <name type="scientific">Paracoccus sulfuroxidans</name>
    <dbReference type="NCBI Taxonomy" id="384678"/>
    <lineage>
        <taxon>Bacteria</taxon>
        <taxon>Pseudomonadati</taxon>
        <taxon>Pseudomonadota</taxon>
        <taxon>Alphaproteobacteria</taxon>
        <taxon>Rhodobacterales</taxon>
        <taxon>Paracoccaceae</taxon>
        <taxon>Paracoccus</taxon>
    </lineage>
</organism>
<protein>
    <submittedName>
        <fullName evidence="1">Uncharacterized protein</fullName>
    </submittedName>
</protein>
<reference evidence="1 2" key="1">
    <citation type="journal article" date="2015" name="Stand. Genomic Sci.">
        <title>Genomic Encyclopedia of Bacterial and Archaeal Type Strains, Phase III: the genomes of soil and plant-associated and newly described type strains.</title>
        <authorList>
            <person name="Whitman W.B."/>
            <person name="Woyke T."/>
            <person name="Klenk H.P."/>
            <person name="Zhou Y."/>
            <person name="Lilburn T.G."/>
            <person name="Beck B.J."/>
            <person name="De Vos P."/>
            <person name="Vandamme P."/>
            <person name="Eisen J.A."/>
            <person name="Garrity G."/>
            <person name="Hugenholtz P."/>
            <person name="Kyrpides N.C."/>
        </authorList>
    </citation>
    <scope>NUCLEOTIDE SEQUENCE [LARGE SCALE GENOMIC DNA]</scope>
    <source>
        <strain evidence="1 2">CGMCC 1.5364</strain>
    </source>
</reference>
<proteinExistence type="predicted"/>
<dbReference type="RefSeq" id="WP_145399970.1">
    <property type="nucleotide sequence ID" value="NZ_VLKU01000016.1"/>
</dbReference>
<keyword evidence="2" id="KW-1185">Reference proteome</keyword>
<comment type="caution">
    <text evidence="1">The sequence shown here is derived from an EMBL/GenBank/DDBJ whole genome shotgun (WGS) entry which is preliminary data.</text>
</comment>
<dbReference type="Proteomes" id="UP000316225">
    <property type="component" value="Unassembled WGS sequence"/>
</dbReference>
<evidence type="ECO:0000313" key="1">
    <source>
        <dbReference type="EMBL" id="TWI28214.1"/>
    </source>
</evidence>
<name>A0A562N7W6_9RHOB</name>
<dbReference type="EMBL" id="VLKU01000016">
    <property type="protein sequence ID" value="TWI28214.1"/>
    <property type="molecule type" value="Genomic_DNA"/>
</dbReference>